<proteinExistence type="predicted"/>
<evidence type="ECO:0000313" key="1">
    <source>
        <dbReference type="Proteomes" id="UP000515123"/>
    </source>
</evidence>
<dbReference type="GO" id="GO:0006405">
    <property type="term" value="P:RNA export from nucleus"/>
    <property type="evidence" value="ECO:0007669"/>
    <property type="project" value="InterPro"/>
</dbReference>
<dbReference type="Proteomes" id="UP000515123">
    <property type="component" value="Linkage group 12"/>
</dbReference>
<reference evidence="2" key="2">
    <citation type="submission" date="2025-08" db="UniProtKB">
        <authorList>
            <consortium name="RefSeq"/>
        </authorList>
    </citation>
    <scope>IDENTIFICATION</scope>
    <source>
        <tissue evidence="2">Leaf</tissue>
    </source>
</reference>
<dbReference type="GO" id="GO:0017056">
    <property type="term" value="F:structural constituent of nuclear pore"/>
    <property type="evidence" value="ECO:0007669"/>
    <property type="project" value="InterPro"/>
</dbReference>
<sequence>MAKELDILLSSIEQEGGFWDACTVLQQTSVMTLEEGLQKLSAISWICKNKVEDQLMKIQELWNKKLQRSSAINIMDCPLCLIISKIVL</sequence>
<dbReference type="InterPro" id="IPR044694">
    <property type="entry name" value="NUP214"/>
</dbReference>
<gene>
    <name evidence="2" type="primary">LOC109718701</name>
</gene>
<dbReference type="OrthoDB" id="248320at2759"/>
<keyword evidence="1" id="KW-1185">Reference proteome</keyword>
<dbReference type="RefSeq" id="XP_020100659.1">
    <property type="nucleotide sequence ID" value="XM_020245070.1"/>
</dbReference>
<dbReference type="PANTHER" id="PTHR34418">
    <property type="entry name" value="NUCLEAR PORE COMPLEX PROTEIN NUP214 ISOFORM X1"/>
    <property type="match status" value="1"/>
</dbReference>
<reference evidence="1" key="1">
    <citation type="journal article" date="2015" name="Nat. Genet.">
        <title>The pineapple genome and the evolution of CAM photosynthesis.</title>
        <authorList>
            <person name="Ming R."/>
            <person name="VanBuren R."/>
            <person name="Wai C.M."/>
            <person name="Tang H."/>
            <person name="Schatz M.C."/>
            <person name="Bowers J.E."/>
            <person name="Lyons E."/>
            <person name="Wang M.L."/>
            <person name="Chen J."/>
            <person name="Biggers E."/>
            <person name="Zhang J."/>
            <person name="Huang L."/>
            <person name="Zhang L."/>
            <person name="Miao W."/>
            <person name="Zhang J."/>
            <person name="Ye Z."/>
            <person name="Miao C."/>
            <person name="Lin Z."/>
            <person name="Wang H."/>
            <person name="Zhou H."/>
            <person name="Yim W.C."/>
            <person name="Priest H.D."/>
            <person name="Zheng C."/>
            <person name="Woodhouse M."/>
            <person name="Edger P.P."/>
            <person name="Guyot R."/>
            <person name="Guo H.B."/>
            <person name="Guo H."/>
            <person name="Zheng G."/>
            <person name="Singh R."/>
            <person name="Sharma A."/>
            <person name="Min X."/>
            <person name="Zheng Y."/>
            <person name="Lee H."/>
            <person name="Gurtowski J."/>
            <person name="Sedlazeck F.J."/>
            <person name="Harkess A."/>
            <person name="McKain M.R."/>
            <person name="Liao Z."/>
            <person name="Fang J."/>
            <person name="Liu J."/>
            <person name="Zhang X."/>
            <person name="Zhang Q."/>
            <person name="Hu W."/>
            <person name="Qin Y."/>
            <person name="Wang K."/>
            <person name="Chen L.Y."/>
            <person name="Shirley N."/>
            <person name="Lin Y.R."/>
            <person name="Liu L.Y."/>
            <person name="Hernandez A.G."/>
            <person name="Wright C.L."/>
            <person name="Bulone V."/>
            <person name="Tuskan G.A."/>
            <person name="Heath K."/>
            <person name="Zee F."/>
            <person name="Moore P.H."/>
            <person name="Sunkar R."/>
            <person name="Leebens-Mack J.H."/>
            <person name="Mockler T."/>
            <person name="Bennetzen J.L."/>
            <person name="Freeling M."/>
            <person name="Sankoff D."/>
            <person name="Paterson A.H."/>
            <person name="Zhu X."/>
            <person name="Yang X."/>
            <person name="Smith J.A."/>
            <person name="Cushman J.C."/>
            <person name="Paull R.E."/>
            <person name="Yu Q."/>
        </authorList>
    </citation>
    <scope>NUCLEOTIDE SEQUENCE [LARGE SCALE GENOMIC DNA]</scope>
    <source>
        <strain evidence="1">cv. F153</strain>
    </source>
</reference>
<accession>A0A6P5FXC4</accession>
<name>A0A6P5FXC4_ANACO</name>
<dbReference type="AlphaFoldDB" id="A0A6P5FXC4"/>
<evidence type="ECO:0000313" key="2">
    <source>
        <dbReference type="RefSeq" id="XP_020100659.1"/>
    </source>
</evidence>
<dbReference type="PANTHER" id="PTHR34418:SF3">
    <property type="entry name" value="NUCLEAR PORE COMPLEX PROTEIN NUP214"/>
    <property type="match status" value="1"/>
</dbReference>
<organism evidence="1 2">
    <name type="scientific">Ananas comosus</name>
    <name type="common">Pineapple</name>
    <name type="synonym">Ananas ananas</name>
    <dbReference type="NCBI Taxonomy" id="4615"/>
    <lineage>
        <taxon>Eukaryota</taxon>
        <taxon>Viridiplantae</taxon>
        <taxon>Streptophyta</taxon>
        <taxon>Embryophyta</taxon>
        <taxon>Tracheophyta</taxon>
        <taxon>Spermatophyta</taxon>
        <taxon>Magnoliopsida</taxon>
        <taxon>Liliopsida</taxon>
        <taxon>Poales</taxon>
        <taxon>Bromeliaceae</taxon>
        <taxon>Bromelioideae</taxon>
        <taxon>Ananas</taxon>
    </lineage>
</organism>
<dbReference type="GeneID" id="109718701"/>
<protein>
    <submittedName>
        <fullName evidence="2">Nuclear pore complex protein NUP214-like</fullName>
    </submittedName>
</protein>